<dbReference type="AlphaFoldDB" id="A0A4R9AMV0"/>
<proteinExistence type="predicted"/>
<keyword evidence="2" id="KW-0732">Signal</keyword>
<dbReference type="Gene3D" id="3.30.505.20">
    <property type="match status" value="2"/>
</dbReference>
<organism evidence="3 4">
    <name type="scientific">Cryobacterium ruanii</name>
    <dbReference type="NCBI Taxonomy" id="1259197"/>
    <lineage>
        <taxon>Bacteria</taxon>
        <taxon>Bacillati</taxon>
        <taxon>Actinomycetota</taxon>
        <taxon>Actinomycetes</taxon>
        <taxon>Micrococcales</taxon>
        <taxon>Microbacteriaceae</taxon>
        <taxon>Cryobacterium</taxon>
    </lineage>
</organism>
<dbReference type="Proteomes" id="UP000298154">
    <property type="component" value="Unassembled WGS sequence"/>
</dbReference>
<feature type="chain" id="PRO_5020977705" evidence="2">
    <location>
        <begin position="27"/>
        <end position="199"/>
    </location>
</feature>
<evidence type="ECO:0000256" key="1">
    <source>
        <dbReference type="SAM" id="MobiDB-lite"/>
    </source>
</evidence>
<sequence length="199" mass="20356">MNKKNILIATAVGVAVALGGAGVALAVSDMGDNDGPLTGETLDRASNAALAEVGPGTVTSANRNDDGGSAYDLEVRLDDGTAVDVELNDSFDVVWVGDYDNDDSSNLSNNSSSDDSSAAPSSTASATADTSATDQAASERASAEAAALSAVGSGRVTDFDRDDDWDHLYEVEVTLDDGSDRDVDLDANFVVVSIDDVQQ</sequence>
<evidence type="ECO:0000256" key="2">
    <source>
        <dbReference type="SAM" id="SignalP"/>
    </source>
</evidence>
<dbReference type="RefSeq" id="WP_134555756.1">
    <property type="nucleotide sequence ID" value="NZ_SOHK01000014.1"/>
</dbReference>
<dbReference type="EMBL" id="SOHK01000014">
    <property type="protein sequence ID" value="TFD65679.1"/>
    <property type="molecule type" value="Genomic_DNA"/>
</dbReference>
<gene>
    <name evidence="3" type="ORF">E3T47_09045</name>
</gene>
<reference evidence="3 4" key="1">
    <citation type="submission" date="2019-03" db="EMBL/GenBank/DDBJ databases">
        <title>Genomics of glacier-inhabiting Cryobacterium strains.</title>
        <authorList>
            <person name="Liu Q."/>
            <person name="Xin Y.-H."/>
        </authorList>
    </citation>
    <scope>NUCLEOTIDE SEQUENCE [LARGE SCALE GENOMIC DNA]</scope>
    <source>
        <strain evidence="3 4">Sr36</strain>
    </source>
</reference>
<evidence type="ECO:0000313" key="4">
    <source>
        <dbReference type="Proteomes" id="UP000298154"/>
    </source>
</evidence>
<feature type="signal peptide" evidence="2">
    <location>
        <begin position="1"/>
        <end position="26"/>
    </location>
</feature>
<feature type="compositionally biased region" description="Low complexity" evidence="1">
    <location>
        <begin position="105"/>
        <end position="150"/>
    </location>
</feature>
<protein>
    <submittedName>
        <fullName evidence="3">Uncharacterized protein</fullName>
    </submittedName>
</protein>
<keyword evidence="4" id="KW-1185">Reference proteome</keyword>
<dbReference type="OrthoDB" id="3747754at2"/>
<accession>A0A4R9AMV0</accession>
<comment type="caution">
    <text evidence="3">The sequence shown here is derived from an EMBL/GenBank/DDBJ whole genome shotgun (WGS) entry which is preliminary data.</text>
</comment>
<evidence type="ECO:0000313" key="3">
    <source>
        <dbReference type="EMBL" id="TFD65679.1"/>
    </source>
</evidence>
<name>A0A4R9AMV0_9MICO</name>
<feature type="region of interest" description="Disordered" evidence="1">
    <location>
        <begin position="105"/>
        <end position="161"/>
    </location>
</feature>